<reference evidence="1" key="1">
    <citation type="journal article" date="2020" name="Cell">
        <title>Large-Scale Comparative Analyses of Tick Genomes Elucidate Their Genetic Diversity and Vector Capacities.</title>
        <authorList>
            <consortium name="Tick Genome and Microbiome Consortium (TIGMIC)"/>
            <person name="Jia N."/>
            <person name="Wang J."/>
            <person name="Shi W."/>
            <person name="Du L."/>
            <person name="Sun Y."/>
            <person name="Zhan W."/>
            <person name="Jiang J.F."/>
            <person name="Wang Q."/>
            <person name="Zhang B."/>
            <person name="Ji P."/>
            <person name="Bell-Sakyi L."/>
            <person name="Cui X.M."/>
            <person name="Yuan T.T."/>
            <person name="Jiang B.G."/>
            <person name="Yang W.F."/>
            <person name="Lam T.T."/>
            <person name="Chang Q.C."/>
            <person name="Ding S.J."/>
            <person name="Wang X.J."/>
            <person name="Zhu J.G."/>
            <person name="Ruan X.D."/>
            <person name="Zhao L."/>
            <person name="Wei J.T."/>
            <person name="Ye R.Z."/>
            <person name="Que T.C."/>
            <person name="Du C.H."/>
            <person name="Zhou Y.H."/>
            <person name="Cheng J.X."/>
            <person name="Dai P.F."/>
            <person name="Guo W.B."/>
            <person name="Han X.H."/>
            <person name="Huang E.J."/>
            <person name="Li L.F."/>
            <person name="Wei W."/>
            <person name="Gao Y.C."/>
            <person name="Liu J.Z."/>
            <person name="Shao H.Z."/>
            <person name="Wang X."/>
            <person name="Wang C.C."/>
            <person name="Yang T.C."/>
            <person name="Huo Q.B."/>
            <person name="Li W."/>
            <person name="Chen H.Y."/>
            <person name="Chen S.E."/>
            <person name="Zhou L.G."/>
            <person name="Ni X.B."/>
            <person name="Tian J.H."/>
            <person name="Sheng Y."/>
            <person name="Liu T."/>
            <person name="Pan Y.S."/>
            <person name="Xia L.Y."/>
            <person name="Li J."/>
            <person name="Zhao F."/>
            <person name="Cao W.C."/>
        </authorList>
    </citation>
    <scope>NUCLEOTIDE SEQUENCE</scope>
    <source>
        <strain evidence="1">Rmic-2018</strain>
    </source>
</reference>
<proteinExistence type="predicted"/>
<reference evidence="1" key="2">
    <citation type="submission" date="2021-09" db="EMBL/GenBank/DDBJ databases">
        <authorList>
            <person name="Jia N."/>
            <person name="Wang J."/>
            <person name="Shi W."/>
            <person name="Du L."/>
            <person name="Sun Y."/>
            <person name="Zhan W."/>
            <person name="Jiang J."/>
            <person name="Wang Q."/>
            <person name="Zhang B."/>
            <person name="Ji P."/>
            <person name="Sakyi L.B."/>
            <person name="Cui X."/>
            <person name="Yuan T."/>
            <person name="Jiang B."/>
            <person name="Yang W."/>
            <person name="Lam T.T.-Y."/>
            <person name="Chang Q."/>
            <person name="Ding S."/>
            <person name="Wang X."/>
            <person name="Zhu J."/>
            <person name="Ruan X."/>
            <person name="Zhao L."/>
            <person name="Wei J."/>
            <person name="Que T."/>
            <person name="Du C."/>
            <person name="Cheng J."/>
            <person name="Dai P."/>
            <person name="Han X."/>
            <person name="Huang E."/>
            <person name="Gao Y."/>
            <person name="Liu J."/>
            <person name="Shao H."/>
            <person name="Ye R."/>
            <person name="Li L."/>
            <person name="Wei W."/>
            <person name="Wang X."/>
            <person name="Wang C."/>
            <person name="Huo Q."/>
            <person name="Li W."/>
            <person name="Guo W."/>
            <person name="Chen H."/>
            <person name="Chen S."/>
            <person name="Zhou L."/>
            <person name="Zhou L."/>
            <person name="Ni X."/>
            <person name="Tian J."/>
            <person name="Zhou Y."/>
            <person name="Sheng Y."/>
            <person name="Liu T."/>
            <person name="Pan Y."/>
            <person name="Xia L."/>
            <person name="Li J."/>
            <person name="Zhao F."/>
            <person name="Cao W."/>
        </authorList>
    </citation>
    <scope>NUCLEOTIDE SEQUENCE</scope>
    <source>
        <strain evidence="1">Rmic-2018</strain>
        <tissue evidence="1">Larvae</tissue>
    </source>
</reference>
<evidence type="ECO:0000313" key="2">
    <source>
        <dbReference type="Proteomes" id="UP000821866"/>
    </source>
</evidence>
<comment type="caution">
    <text evidence="1">The sequence shown here is derived from an EMBL/GenBank/DDBJ whole genome shotgun (WGS) entry which is preliminary data.</text>
</comment>
<protein>
    <submittedName>
        <fullName evidence="1">Uncharacterized protein</fullName>
    </submittedName>
</protein>
<accession>A0A9J6E6X3</accession>
<dbReference type="Proteomes" id="UP000821866">
    <property type="component" value="Chromosome 3"/>
</dbReference>
<name>A0A9J6E6X3_RHIMP</name>
<organism evidence="1 2">
    <name type="scientific">Rhipicephalus microplus</name>
    <name type="common">Cattle tick</name>
    <name type="synonym">Boophilus microplus</name>
    <dbReference type="NCBI Taxonomy" id="6941"/>
    <lineage>
        <taxon>Eukaryota</taxon>
        <taxon>Metazoa</taxon>
        <taxon>Ecdysozoa</taxon>
        <taxon>Arthropoda</taxon>
        <taxon>Chelicerata</taxon>
        <taxon>Arachnida</taxon>
        <taxon>Acari</taxon>
        <taxon>Parasitiformes</taxon>
        <taxon>Ixodida</taxon>
        <taxon>Ixodoidea</taxon>
        <taxon>Ixodidae</taxon>
        <taxon>Rhipicephalinae</taxon>
        <taxon>Rhipicephalus</taxon>
        <taxon>Boophilus</taxon>
    </lineage>
</organism>
<keyword evidence="2" id="KW-1185">Reference proteome</keyword>
<gene>
    <name evidence="1" type="ORF">HPB51_004892</name>
</gene>
<evidence type="ECO:0000313" key="1">
    <source>
        <dbReference type="EMBL" id="KAH8029857.1"/>
    </source>
</evidence>
<dbReference type="AlphaFoldDB" id="A0A9J6E6X3"/>
<sequence>MIEEENIPFAFGDAGWSEDFSRCSLSNDDVWRYLHSATSTVRQAHRGWSFKEEGYVKHLKLNLQTSDDELGLVRAACAPSMKSGVYVTTAWFVVATGRIVGAYCDCVAPIAENVCKQMLRLCACECNGSMQFPYRNITFSS</sequence>
<dbReference type="EMBL" id="JABSTU010000005">
    <property type="protein sequence ID" value="KAH8029857.1"/>
    <property type="molecule type" value="Genomic_DNA"/>
</dbReference>